<dbReference type="STRING" id="446466.Cfla_0567"/>
<dbReference type="EMBL" id="CP001964">
    <property type="protein sequence ID" value="ADG73479.1"/>
    <property type="molecule type" value="Genomic_DNA"/>
</dbReference>
<proteinExistence type="predicted"/>
<keyword evidence="1" id="KW-0812">Transmembrane</keyword>
<keyword evidence="1" id="KW-0472">Membrane</keyword>
<dbReference type="eggNOG" id="COG3559">
    <property type="taxonomic scope" value="Bacteria"/>
</dbReference>
<sequence length="143" mass="14166">MRWLGAQVALAGAAAAAMLVVAGLVMGAGAATTLDDPAQLGRLVGAAVVTVPGVLVVRGVATAVLGLAPRAAPLVWVYVAYVGTVGMFGALLPAGTDVLSPFTHLPTLPAEPMAWPPVLAVTGVAVLLVVAGLAGVRRRDLEG</sequence>
<feature type="transmembrane region" description="Helical" evidence="1">
    <location>
        <begin position="75"/>
        <end position="94"/>
    </location>
</feature>
<name>D5UII0_CELFN</name>
<dbReference type="HOGENOM" id="CLU_085653_1_0_11"/>
<keyword evidence="1" id="KW-1133">Transmembrane helix</keyword>
<evidence type="ECO:0000313" key="3">
    <source>
        <dbReference type="Proteomes" id="UP000000849"/>
    </source>
</evidence>
<dbReference type="OrthoDB" id="2014935at2"/>
<reference evidence="2 3" key="1">
    <citation type="journal article" date="2010" name="Stand. Genomic Sci.">
        <title>Complete genome sequence of Cellulomonas flavigena type strain (134).</title>
        <authorList>
            <person name="Abt B."/>
            <person name="Foster B."/>
            <person name="Lapidus A."/>
            <person name="Clum A."/>
            <person name="Sun H."/>
            <person name="Pukall R."/>
            <person name="Lucas S."/>
            <person name="Glavina Del Rio T."/>
            <person name="Nolan M."/>
            <person name="Tice H."/>
            <person name="Cheng J.F."/>
            <person name="Pitluck S."/>
            <person name="Liolios K."/>
            <person name="Ivanova N."/>
            <person name="Mavromatis K."/>
            <person name="Ovchinnikova G."/>
            <person name="Pati A."/>
            <person name="Goodwin L."/>
            <person name="Chen A."/>
            <person name="Palaniappan K."/>
            <person name="Land M."/>
            <person name="Hauser L."/>
            <person name="Chang Y.J."/>
            <person name="Jeffries C.D."/>
            <person name="Rohde M."/>
            <person name="Goker M."/>
            <person name="Woyke T."/>
            <person name="Bristow J."/>
            <person name="Eisen J.A."/>
            <person name="Markowitz V."/>
            <person name="Hugenholtz P."/>
            <person name="Kyrpides N.C."/>
            <person name="Klenk H.P."/>
        </authorList>
    </citation>
    <scope>NUCLEOTIDE SEQUENCE [LARGE SCALE GENOMIC DNA]</scope>
    <source>
        <strain evidence="3">ATCC 482 / DSM 20109 / BCRC 11376 / JCM 18109 / NBRC 3775 / NCIMB 8073 / NRS 134</strain>
    </source>
</reference>
<evidence type="ECO:0000256" key="1">
    <source>
        <dbReference type="SAM" id="Phobius"/>
    </source>
</evidence>
<feature type="transmembrane region" description="Helical" evidence="1">
    <location>
        <begin position="114"/>
        <end position="136"/>
    </location>
</feature>
<organism evidence="2 3">
    <name type="scientific">Cellulomonas flavigena (strain ATCC 482 / DSM 20109 / BCRC 11376 / JCM 18109 / NBRC 3775 / NCIMB 8073 / NRS 134)</name>
    <dbReference type="NCBI Taxonomy" id="446466"/>
    <lineage>
        <taxon>Bacteria</taxon>
        <taxon>Bacillati</taxon>
        <taxon>Actinomycetota</taxon>
        <taxon>Actinomycetes</taxon>
        <taxon>Micrococcales</taxon>
        <taxon>Cellulomonadaceae</taxon>
        <taxon>Cellulomonas</taxon>
    </lineage>
</organism>
<dbReference type="AlphaFoldDB" id="D5UII0"/>
<evidence type="ECO:0000313" key="2">
    <source>
        <dbReference type="EMBL" id="ADG73479.1"/>
    </source>
</evidence>
<protein>
    <submittedName>
        <fullName evidence="2">Uncharacterized protein</fullName>
    </submittedName>
</protein>
<dbReference type="RefSeq" id="WP_013115813.1">
    <property type="nucleotide sequence ID" value="NC_014151.1"/>
</dbReference>
<feature type="transmembrane region" description="Helical" evidence="1">
    <location>
        <begin position="43"/>
        <end position="68"/>
    </location>
</feature>
<dbReference type="Proteomes" id="UP000000849">
    <property type="component" value="Chromosome"/>
</dbReference>
<accession>D5UII0</accession>
<gene>
    <name evidence="2" type="ordered locus">Cfla_0567</name>
</gene>
<dbReference type="KEGG" id="cfl:Cfla_0567"/>
<keyword evidence="3" id="KW-1185">Reference proteome</keyword>